<sequence>MSILFVLVAMAVIAGVGLAAAGRLGTLPEAVPDRRPEGPASDPSFDVVLRGYRMDEVDAVIEELQRQLGQTSDQA</sequence>
<dbReference type="EMBL" id="CAFBNE010000077">
    <property type="protein sequence ID" value="CAB4960949.1"/>
    <property type="molecule type" value="Genomic_DNA"/>
</dbReference>
<dbReference type="AlphaFoldDB" id="A0A6J7L3Q8"/>
<protein>
    <submittedName>
        <fullName evidence="1">Unannotated protein</fullName>
    </submittedName>
</protein>
<name>A0A6J7L3Q8_9ZZZZ</name>
<dbReference type="InterPro" id="IPR019933">
    <property type="entry name" value="DivIVA_domain"/>
</dbReference>
<accession>A0A6J7L3Q8</accession>
<dbReference type="NCBIfam" id="TIGR03544">
    <property type="entry name" value="DivI1A_domain"/>
    <property type="match status" value="1"/>
</dbReference>
<organism evidence="1">
    <name type="scientific">freshwater metagenome</name>
    <dbReference type="NCBI Taxonomy" id="449393"/>
    <lineage>
        <taxon>unclassified sequences</taxon>
        <taxon>metagenomes</taxon>
        <taxon>ecological metagenomes</taxon>
    </lineage>
</organism>
<reference evidence="1" key="1">
    <citation type="submission" date="2020-05" db="EMBL/GenBank/DDBJ databases">
        <authorList>
            <person name="Chiriac C."/>
            <person name="Salcher M."/>
            <person name="Ghai R."/>
            <person name="Kavagutti S V."/>
        </authorList>
    </citation>
    <scope>NUCLEOTIDE SEQUENCE</scope>
</reference>
<evidence type="ECO:0000313" key="1">
    <source>
        <dbReference type="EMBL" id="CAB4960949.1"/>
    </source>
</evidence>
<gene>
    <name evidence="1" type="ORF">UFOPK3772_02200</name>
</gene>
<proteinExistence type="predicted"/>